<dbReference type="InterPro" id="IPR013780">
    <property type="entry name" value="Glyco_hydro_b"/>
</dbReference>
<organism evidence="13 14">
    <name type="scientific">Petromyzon marinus</name>
    <name type="common">Sea lamprey</name>
    <dbReference type="NCBI Taxonomy" id="7757"/>
    <lineage>
        <taxon>Eukaryota</taxon>
        <taxon>Metazoa</taxon>
        <taxon>Chordata</taxon>
        <taxon>Craniata</taxon>
        <taxon>Vertebrata</taxon>
        <taxon>Cyclostomata</taxon>
        <taxon>Hyperoartia</taxon>
        <taxon>Petromyzontiformes</taxon>
        <taxon>Petromyzontidae</taxon>
        <taxon>Petromyzon</taxon>
    </lineage>
</organism>
<evidence type="ECO:0000256" key="2">
    <source>
        <dbReference type="ARBA" id="ARBA00007806"/>
    </source>
</evidence>
<dbReference type="PANTHER" id="PTHR22762">
    <property type="entry name" value="ALPHA-GLUCOSIDASE"/>
    <property type="match status" value="1"/>
</dbReference>
<dbReference type="PROSITE" id="PS00707">
    <property type="entry name" value="GLYCOSYL_HYDROL_F31_2"/>
    <property type="match status" value="1"/>
</dbReference>
<evidence type="ECO:0000256" key="10">
    <source>
        <dbReference type="RuleBase" id="RU361185"/>
    </source>
</evidence>
<protein>
    <submittedName>
        <fullName evidence="14">Maltase-glucoamylase, intestinal-like</fullName>
    </submittedName>
</protein>
<dbReference type="FunFam" id="2.60.40.1180:FF:000001">
    <property type="entry name" value="Maltase-glucoamylase, intestinal"/>
    <property type="match status" value="1"/>
</dbReference>
<dbReference type="Pfam" id="PF00088">
    <property type="entry name" value="Trefoil"/>
    <property type="match status" value="3"/>
</dbReference>
<dbReference type="Pfam" id="PF01055">
    <property type="entry name" value="Glyco_hydro_31_2nd"/>
    <property type="match status" value="1"/>
</dbReference>
<reference evidence="14" key="1">
    <citation type="submission" date="2025-08" db="UniProtKB">
        <authorList>
            <consortium name="RefSeq"/>
        </authorList>
    </citation>
    <scope>IDENTIFICATION</scope>
    <source>
        <tissue evidence="14">Sperm</tissue>
    </source>
</reference>
<dbReference type="InterPro" id="IPR000519">
    <property type="entry name" value="P_trefoil_dom"/>
</dbReference>
<evidence type="ECO:0000256" key="8">
    <source>
        <dbReference type="ARBA" id="ARBA00023295"/>
    </source>
</evidence>
<keyword evidence="6" id="KW-1015">Disulfide bond</keyword>
<feature type="chain" id="PRO_5042535595" evidence="11">
    <location>
        <begin position="30"/>
        <end position="1059"/>
    </location>
</feature>
<dbReference type="SUPFAM" id="SSF51011">
    <property type="entry name" value="Glycosyl hydrolase domain"/>
    <property type="match status" value="1"/>
</dbReference>
<dbReference type="Proteomes" id="UP001318040">
    <property type="component" value="Chromosome 57"/>
</dbReference>
<gene>
    <name evidence="14" type="primary">LOC116954896</name>
</gene>
<dbReference type="Gene3D" id="4.10.110.10">
    <property type="entry name" value="Spasmolytic Protein, domain 1"/>
    <property type="match status" value="3"/>
</dbReference>
<comment type="subcellular location">
    <subcellularLocation>
        <location evidence="1">Membrane</location>
    </subcellularLocation>
</comment>
<evidence type="ECO:0000259" key="12">
    <source>
        <dbReference type="PROSITE" id="PS51448"/>
    </source>
</evidence>
<dbReference type="Gene3D" id="2.60.40.1180">
    <property type="entry name" value="Golgi alpha-mannosidase II"/>
    <property type="match status" value="2"/>
</dbReference>
<dbReference type="AlphaFoldDB" id="A0AAJ7U9G3"/>
<dbReference type="SUPFAM" id="SSF74650">
    <property type="entry name" value="Galactose mutarotase-like"/>
    <property type="match status" value="1"/>
</dbReference>
<dbReference type="CDD" id="cd06602">
    <property type="entry name" value="GH31_MGAM_SI_GAA"/>
    <property type="match status" value="1"/>
</dbReference>
<evidence type="ECO:0000256" key="5">
    <source>
        <dbReference type="ARBA" id="ARBA00023136"/>
    </source>
</evidence>
<keyword evidence="13" id="KW-1185">Reference proteome</keyword>
<keyword evidence="5" id="KW-0472">Membrane</keyword>
<dbReference type="PROSITE" id="PS51448">
    <property type="entry name" value="P_TREFOIL_2"/>
    <property type="match status" value="3"/>
</dbReference>
<dbReference type="GO" id="GO:0004558">
    <property type="term" value="F:alpha-1,4-glucosidase activity"/>
    <property type="evidence" value="ECO:0007669"/>
    <property type="project" value="TreeGrafter"/>
</dbReference>
<evidence type="ECO:0000313" key="13">
    <source>
        <dbReference type="Proteomes" id="UP001318040"/>
    </source>
</evidence>
<dbReference type="Gene3D" id="3.20.20.80">
    <property type="entry name" value="Glycosidases"/>
    <property type="match status" value="1"/>
</dbReference>
<dbReference type="PROSITE" id="PS00129">
    <property type="entry name" value="GLYCOSYL_HYDROL_F31_1"/>
    <property type="match status" value="1"/>
</dbReference>
<feature type="signal peptide" evidence="11">
    <location>
        <begin position="1"/>
        <end position="29"/>
    </location>
</feature>
<dbReference type="InterPro" id="IPR030458">
    <property type="entry name" value="Glyco_hydro_31_AS"/>
</dbReference>
<comment type="similarity">
    <text evidence="2 10">Belongs to the glycosyl hydrolase 31 family.</text>
</comment>
<feature type="domain" description="P-type" evidence="12">
    <location>
        <begin position="138"/>
        <end position="187"/>
    </location>
</feature>
<dbReference type="InterPro" id="IPR011013">
    <property type="entry name" value="Gal_mutarotase_sf_dom"/>
</dbReference>
<evidence type="ECO:0000256" key="4">
    <source>
        <dbReference type="ARBA" id="ARBA00022801"/>
    </source>
</evidence>
<evidence type="ECO:0000256" key="3">
    <source>
        <dbReference type="ARBA" id="ARBA00022729"/>
    </source>
</evidence>
<name>A0AAJ7U9G3_PETMA</name>
<feature type="domain" description="P-type" evidence="12">
    <location>
        <begin position="90"/>
        <end position="136"/>
    </location>
</feature>
<keyword evidence="8 10" id="KW-0326">Glycosidase</keyword>
<dbReference type="SUPFAM" id="SSF57492">
    <property type="entry name" value="Trefoil"/>
    <property type="match status" value="3"/>
</dbReference>
<dbReference type="InterPro" id="IPR044913">
    <property type="entry name" value="P_trefoil_dom_sf"/>
</dbReference>
<dbReference type="PANTHER" id="PTHR22762:SF133">
    <property type="entry name" value="P-TYPE DOMAIN-CONTAINING PROTEIN"/>
    <property type="match status" value="1"/>
</dbReference>
<keyword evidence="4 10" id="KW-0378">Hydrolase</keyword>
<dbReference type="RefSeq" id="XP_032831599.1">
    <property type="nucleotide sequence ID" value="XM_032975708.1"/>
</dbReference>
<dbReference type="Pfam" id="PF21365">
    <property type="entry name" value="Glyco_hydro_31_3rd"/>
    <property type="match status" value="1"/>
</dbReference>
<dbReference type="InterPro" id="IPR017853">
    <property type="entry name" value="GH"/>
</dbReference>
<accession>A0AAJ7U9G3</accession>
<keyword evidence="3 11" id="KW-0732">Signal</keyword>
<evidence type="ECO:0000256" key="11">
    <source>
        <dbReference type="SAM" id="SignalP"/>
    </source>
</evidence>
<dbReference type="CDD" id="cd00111">
    <property type="entry name" value="Trefoil"/>
    <property type="match status" value="1"/>
</dbReference>
<evidence type="ECO:0000313" key="14">
    <source>
        <dbReference type="RefSeq" id="XP_032831599.1"/>
    </source>
</evidence>
<dbReference type="InterPro" id="IPR030459">
    <property type="entry name" value="Glyco_hydro_31_CS"/>
</dbReference>
<dbReference type="SMART" id="SM00018">
    <property type="entry name" value="PD"/>
    <property type="match status" value="3"/>
</dbReference>
<dbReference type="CDD" id="cd14752">
    <property type="entry name" value="GH31_N"/>
    <property type="match status" value="1"/>
</dbReference>
<dbReference type="InterPro" id="IPR000322">
    <property type="entry name" value="Glyco_hydro_31_TIM"/>
</dbReference>
<dbReference type="GO" id="GO:0016020">
    <property type="term" value="C:membrane"/>
    <property type="evidence" value="ECO:0007669"/>
    <property type="project" value="UniProtKB-SubCell"/>
</dbReference>
<dbReference type="GO" id="GO:0005975">
    <property type="term" value="P:carbohydrate metabolic process"/>
    <property type="evidence" value="ECO:0007669"/>
    <property type="project" value="InterPro"/>
</dbReference>
<evidence type="ECO:0000256" key="6">
    <source>
        <dbReference type="ARBA" id="ARBA00023157"/>
    </source>
</evidence>
<sequence length="1059" mass="115507">MRSLATRAAALPPLLLPLLLLLLLQPWQGRRGAWAQSCDGGVPEDRREDCHPEPGASAESCAERGCAWCPATAAAPGAPWCFRPNSAGAAGCRAVSDAAKRDCHPEAGAAEGACLARGCCWAVVEAPGVPWCFHEPGGACDSDQLVEDAERVDCHPEKGASEAACLARGCRWCPASAAGAPWCFIPRDGSYGYAMRGAPQKTAKGWRVDLQKLHSSSLFGADVEIIALEAEFHTADRLRIKVFDPSQARFEVPLHVPSPDTAAAAQQYDVRFENSPFFHFKVLRRSSGEALWDTSLGGLTFSHQFLQLATRLGAGSSVYGFGEHEHPSYRHHDDFVSHGMYARDQSPTPAGNLYGVHNFYMGVGSDFRAHGVLLLNSNAQDVTLAPGPAITYRTIGGVLDFYFFLGPTPESVVQQYTEAVGRPFLPPYWSLGFQLSRWGYGSLEAVKAAVDRLSQYDIPHDVQYGDIDYMDRQLDFTYDTTSYEGLPQYVQSLRDAGMHYVIILDPCITKDEPPGSYRPYELGQQMGIWIKNSDGSPAVGKVWPPGGSVFPDFTNPATASWWVQLCVEFSDVIKYDGIWIDMNEPANFGTGQEPGCANNPLNKPPYHPRISGDDLAEKTLCPDAHTHLGRHYDTHSLFGWAQHEPSFHASQNATGKRAFVLSRSTFVGSGRWAGHWLGDNFSLWRDMHMSIIGMLEFNIFGIPYIGADICGFIYDTTHELCLRWMQLGAFYPFSRNHNGLGYKARPAPCSQPPLTAPCPIPWPLLPAPSSLLPAPSSLLTLPAPSSLLTLPAPSSLLTLPDQDPGVFGPEFAEAVRSVLLVRYTLLPFLYSLFHETHTRGGTVVRPLLHEFVTDVQTHGVDRAFLWGPALMVAPVLSEGATTVEVYFPDARWYSYYTGEEVPASWRRSSARVAAPLDRIPLFLRGGFVVPTQEPAKTTTHSRVNPMGLIVSLDENLEARGSLFWDDGDSIGTIESGNFFLASFAFTGNRLTSTVERAGYAAGLAFQTVRVLGLRSPPASGGVTVNGSPLPPSDVAFQPSGELTLKISVPITTPLNIAIN</sequence>
<keyword evidence="7" id="KW-0325">Glycoprotein</keyword>
<evidence type="ECO:0000256" key="1">
    <source>
        <dbReference type="ARBA" id="ARBA00004370"/>
    </source>
</evidence>
<dbReference type="Gene3D" id="2.60.40.1760">
    <property type="entry name" value="glycosyl hydrolase (family 31)"/>
    <property type="match status" value="1"/>
</dbReference>
<dbReference type="KEGG" id="pmrn:116954896"/>
<proteinExistence type="inferred from homology"/>
<dbReference type="InterPro" id="IPR048395">
    <property type="entry name" value="Glyco_hydro_31_C"/>
</dbReference>
<dbReference type="SUPFAM" id="SSF51445">
    <property type="entry name" value="(Trans)glycosidases"/>
    <property type="match status" value="1"/>
</dbReference>
<feature type="domain" description="P-type" evidence="12">
    <location>
        <begin position="36"/>
        <end position="85"/>
    </location>
</feature>
<evidence type="ECO:0000256" key="9">
    <source>
        <dbReference type="PROSITE-ProRule" id="PRU00779"/>
    </source>
</evidence>
<comment type="caution">
    <text evidence="9">Lacks conserved residue(s) required for the propagation of feature annotation.</text>
</comment>
<evidence type="ECO:0000256" key="7">
    <source>
        <dbReference type="ARBA" id="ARBA00023180"/>
    </source>
</evidence>
<dbReference type="GO" id="GO:0030246">
    <property type="term" value="F:carbohydrate binding"/>
    <property type="evidence" value="ECO:0007669"/>
    <property type="project" value="InterPro"/>
</dbReference>